<organism evidence="2 3">
    <name type="scientific">Symbiodinium microadriaticum</name>
    <name type="common">Dinoflagellate</name>
    <name type="synonym">Zooxanthella microadriatica</name>
    <dbReference type="NCBI Taxonomy" id="2951"/>
    <lineage>
        <taxon>Eukaryota</taxon>
        <taxon>Sar</taxon>
        <taxon>Alveolata</taxon>
        <taxon>Dinophyceae</taxon>
        <taxon>Suessiales</taxon>
        <taxon>Symbiodiniaceae</taxon>
        <taxon>Symbiodinium</taxon>
    </lineage>
</organism>
<comment type="caution">
    <text evidence="2">The sequence shown here is derived from an EMBL/GenBank/DDBJ whole genome shotgun (WGS) entry which is preliminary data.</text>
</comment>
<evidence type="ECO:0000313" key="3">
    <source>
        <dbReference type="Proteomes" id="UP000186817"/>
    </source>
</evidence>
<reference evidence="2 3" key="1">
    <citation type="submission" date="2016-02" db="EMBL/GenBank/DDBJ databases">
        <title>Genome analysis of coral dinoflagellate symbionts highlights evolutionary adaptations to a symbiotic lifestyle.</title>
        <authorList>
            <person name="Aranda M."/>
            <person name="Li Y."/>
            <person name="Liew Y.J."/>
            <person name="Baumgarten S."/>
            <person name="Simakov O."/>
            <person name="Wilson M."/>
            <person name="Piel J."/>
            <person name="Ashoor H."/>
            <person name="Bougouffa S."/>
            <person name="Bajic V.B."/>
            <person name="Ryu T."/>
            <person name="Ravasi T."/>
            <person name="Bayer T."/>
            <person name="Micklem G."/>
            <person name="Kim H."/>
            <person name="Bhak J."/>
            <person name="Lajeunesse T.C."/>
            <person name="Voolstra C.R."/>
        </authorList>
    </citation>
    <scope>NUCLEOTIDE SEQUENCE [LARGE SCALE GENOMIC DNA]</scope>
    <source>
        <strain evidence="2 3">CCMP2467</strain>
    </source>
</reference>
<keyword evidence="3" id="KW-1185">Reference proteome</keyword>
<gene>
    <name evidence="2" type="ORF">AK812_SmicGene4372</name>
</gene>
<evidence type="ECO:0000313" key="2">
    <source>
        <dbReference type="EMBL" id="OLQ11772.1"/>
    </source>
</evidence>
<proteinExistence type="predicted"/>
<name>A0A1Q9EWL2_SYMMI</name>
<dbReference type="Proteomes" id="UP000186817">
    <property type="component" value="Unassembled WGS sequence"/>
</dbReference>
<accession>A0A1Q9EWL2</accession>
<feature type="region of interest" description="Disordered" evidence="1">
    <location>
        <begin position="1"/>
        <end position="37"/>
    </location>
</feature>
<dbReference type="EMBL" id="LSRX01000054">
    <property type="protein sequence ID" value="OLQ11772.1"/>
    <property type="molecule type" value="Genomic_DNA"/>
</dbReference>
<sequence>MADERSGYNEATRLPAFGAPEEPAEASQRPEPAPVSGDDELLKAKALVIEADQELPAPLQPNLFPTMPFLTLLGCNIPAGIC</sequence>
<evidence type="ECO:0000256" key="1">
    <source>
        <dbReference type="SAM" id="MobiDB-lite"/>
    </source>
</evidence>
<dbReference type="AlphaFoldDB" id="A0A1Q9EWL2"/>
<protein>
    <submittedName>
        <fullName evidence="2">Uncharacterized protein</fullName>
    </submittedName>
</protein>